<dbReference type="EMBL" id="JBBKAR010000016">
    <property type="protein sequence ID" value="MEJ8303369.1"/>
    <property type="molecule type" value="Genomic_DNA"/>
</dbReference>
<keyword evidence="1" id="KW-0067">ATP-binding</keyword>
<dbReference type="Proteomes" id="UP001380953">
    <property type="component" value="Unassembled WGS sequence"/>
</dbReference>
<proteinExistence type="predicted"/>
<keyword evidence="1" id="KW-0547">Nucleotide-binding</keyword>
<name>A0ACC6PA45_9BACL</name>
<organism evidence="1 2">
    <name type="scientific">Saccharibacillus sacchari</name>
    <dbReference type="NCBI Taxonomy" id="456493"/>
    <lineage>
        <taxon>Bacteria</taxon>
        <taxon>Bacillati</taxon>
        <taxon>Bacillota</taxon>
        <taxon>Bacilli</taxon>
        <taxon>Bacillales</taxon>
        <taxon>Paenibacillaceae</taxon>
        <taxon>Saccharibacillus</taxon>
    </lineage>
</organism>
<reference evidence="1" key="1">
    <citation type="submission" date="2024-03" db="EMBL/GenBank/DDBJ databases">
        <title>Whole genome sequecning of epiphytes from Marcgravia umbellata leaves.</title>
        <authorList>
            <person name="Kumar G."/>
            <person name="Savka M.A."/>
        </authorList>
    </citation>
    <scope>NUCLEOTIDE SEQUENCE</scope>
    <source>
        <strain evidence="1">RIT_BL5</strain>
    </source>
</reference>
<evidence type="ECO:0000313" key="2">
    <source>
        <dbReference type="Proteomes" id="UP001380953"/>
    </source>
</evidence>
<evidence type="ECO:0000313" key="1">
    <source>
        <dbReference type="EMBL" id="MEJ8303369.1"/>
    </source>
</evidence>
<accession>A0ACC6PA45</accession>
<gene>
    <name evidence="1" type="ORF">WKI47_05495</name>
</gene>
<keyword evidence="2" id="KW-1185">Reference proteome</keyword>
<protein>
    <submittedName>
        <fullName evidence="1">ABC transporter ATP-binding protein</fullName>
    </submittedName>
</protein>
<comment type="caution">
    <text evidence="1">The sequence shown here is derived from an EMBL/GenBank/DDBJ whole genome shotgun (WGS) entry which is preliminary data.</text>
</comment>
<sequence>MKYVKIDIRLIVIVGYHLFLSLVSVLFPLALMKVTDALTQGEWNEFQYYLMLSFAVLIAQMSLTYVSSRVGNTYVMQRMNEVRKRLMHAILHSRYTDFKKKKNEEYLSLLLTNVQTLENDYYSSGITIMSKSILIIASIIALLLLNSLLTFSVIAVIVLLAFFPLLFSKRILKQKQELIESTEKYTASATECLYGFEVIKINAIIHKVFHKYTEKAEKMGSDSRKMDNTISLANVVFGSSTMVLILLVFLIGGYSVSQGLLSIGSLIACTQLIMYVLEPAVQLAQEVNVIRSTQPIRQQLDNIIANSKQEAELERSATHEQVHSIRMKNVSYRYGVEQRMVLQDFSFDFQAGKRYALIGPNGSGKSTVLKIIAGLIDDYSGSLSMNNAPDTKGKIANPGYVDQQNFLFNSSIYENLYISGDEHHDPVFFLSMLEQIGLDTYLSNQAEGTDFIVGEAGQLLSGGERQKICIARALLKNKGLLLMDEPQSALDPEGVDRLMDLLEQLENTLCIVVTHKQDESLRMFDQLLVMEEGRLVKAGRYDDLFSEDEPKEAELFVINSLNSPIAR</sequence>